<sequence length="761" mass="83985">MKNTKKKGPKKQSDNHTLQVKSEILGNWPIIRSEGSIPTGSITFCNSSGNMTAAHSPDTGAGLTHVLRSNSAETQVSQHFIQYSYSRTVQPTSDTAGGHQKDSQSVTQGDESSRVLVKKLLALLGSPFASSDLTPQGPPAWYQKARTGTKAMKTHGQNTEGKHDQSSMDLEKLHSHTSRLEKINYIRESEEGDPLWGEDPVAHAYEKSALSACILVPCEGSTGGEWEERVTKQPQTSCPAPYPEDRGLKKWVPQATCGRKASVHTGQPTGLGEPLGPLRRAVGPLLGVTDTQYHQDARATLHTHTSEFCRKPSQLSPTGAVENKDVGGKKAQQQKSITAAWQKAKTSECDENTDWCQERERAPELQVQTKFHCCIRCAKIAGPSLLHPPHGALQPERRAEASQERGTGTVISFACQQARSAKSSDSTALALLTYDNTLFHPFCPLITEGFLNGEITRQHLHAAPVRPRTTESRCLVLPGAKLLSHFPHHTCKIHRSCDFLLFNLPKPAGVLTQQQHLPAPKSTTDRSTITRRSIAMSLVPVRPCFRFSIGYLIGLIHLLLYVTPKPSMLTIIFPFTRTEPGAGAPTSPPAHSRYYNQSLSKSRATLAMLLQSRAYPHPNTGTCNMKHTGLQSLRYNRGTGAQHFVEVFALALGSMLLQRHKQELTQDGFKANINVSETSVLSNARKALRKSYPSKNKKLIKMLQEQLHCHSNRNLILTIRQDCDKSKCKKLSILRWRVRKEAEVPEKQPSAKETPATKNKG</sequence>
<protein>
    <submittedName>
        <fullName evidence="2">Uncharacterized protein</fullName>
    </submittedName>
</protein>
<feature type="compositionally biased region" description="Basic and acidic residues" evidence="1">
    <location>
        <begin position="741"/>
        <end position="750"/>
    </location>
</feature>
<evidence type="ECO:0000256" key="1">
    <source>
        <dbReference type="SAM" id="MobiDB-lite"/>
    </source>
</evidence>
<accession>R0L9N3</accession>
<reference evidence="3" key="1">
    <citation type="journal article" date="2013" name="Nat. Genet.">
        <title>The duck genome and transcriptome provide insight into an avian influenza virus reservoir species.</title>
        <authorList>
            <person name="Huang Y."/>
            <person name="Li Y."/>
            <person name="Burt D.W."/>
            <person name="Chen H."/>
            <person name="Zhang Y."/>
            <person name="Qian W."/>
            <person name="Kim H."/>
            <person name="Gan S."/>
            <person name="Zhao Y."/>
            <person name="Li J."/>
            <person name="Yi K."/>
            <person name="Feng H."/>
            <person name="Zhu P."/>
            <person name="Li B."/>
            <person name="Liu Q."/>
            <person name="Fairley S."/>
            <person name="Magor K.E."/>
            <person name="Du Z."/>
            <person name="Hu X."/>
            <person name="Goodman L."/>
            <person name="Tafer H."/>
            <person name="Vignal A."/>
            <person name="Lee T."/>
            <person name="Kim K.W."/>
            <person name="Sheng Z."/>
            <person name="An Y."/>
            <person name="Searle S."/>
            <person name="Herrero J."/>
            <person name="Groenen M.A."/>
            <person name="Crooijmans R.P."/>
            <person name="Faraut T."/>
            <person name="Cai Q."/>
            <person name="Webster R.G."/>
            <person name="Aldridge J.R."/>
            <person name="Warren W.C."/>
            <person name="Bartschat S."/>
            <person name="Kehr S."/>
            <person name="Marz M."/>
            <person name="Stadler P.F."/>
            <person name="Smith J."/>
            <person name="Kraus R.H."/>
            <person name="Zhao Y."/>
            <person name="Ren L."/>
            <person name="Fei J."/>
            <person name="Morisson M."/>
            <person name="Kaiser P."/>
            <person name="Griffin D.K."/>
            <person name="Rao M."/>
            <person name="Pitel F."/>
            <person name="Wang J."/>
            <person name="Li N."/>
        </authorList>
    </citation>
    <scope>NUCLEOTIDE SEQUENCE [LARGE SCALE GENOMIC DNA]</scope>
</reference>
<dbReference type="EMBL" id="KB743821">
    <property type="protein sequence ID" value="EOA96967.1"/>
    <property type="molecule type" value="Genomic_DNA"/>
</dbReference>
<evidence type="ECO:0000313" key="2">
    <source>
        <dbReference type="EMBL" id="EOA96967.1"/>
    </source>
</evidence>
<feature type="region of interest" description="Disordered" evidence="1">
    <location>
        <begin position="308"/>
        <end position="332"/>
    </location>
</feature>
<dbReference type="Proteomes" id="UP000296049">
    <property type="component" value="Unassembled WGS sequence"/>
</dbReference>
<name>R0L9N3_ANAPL</name>
<dbReference type="AlphaFoldDB" id="R0L9N3"/>
<feature type="compositionally biased region" description="Basic and acidic residues" evidence="1">
    <location>
        <begin position="160"/>
        <end position="172"/>
    </location>
</feature>
<gene>
    <name evidence="2" type="ORF">Anapl_14620</name>
</gene>
<organism evidence="2 3">
    <name type="scientific">Anas platyrhynchos</name>
    <name type="common">Mallard</name>
    <name type="synonym">Anas boschas</name>
    <dbReference type="NCBI Taxonomy" id="8839"/>
    <lineage>
        <taxon>Eukaryota</taxon>
        <taxon>Metazoa</taxon>
        <taxon>Chordata</taxon>
        <taxon>Craniata</taxon>
        <taxon>Vertebrata</taxon>
        <taxon>Euteleostomi</taxon>
        <taxon>Archelosauria</taxon>
        <taxon>Archosauria</taxon>
        <taxon>Dinosauria</taxon>
        <taxon>Saurischia</taxon>
        <taxon>Theropoda</taxon>
        <taxon>Coelurosauria</taxon>
        <taxon>Aves</taxon>
        <taxon>Neognathae</taxon>
        <taxon>Galloanserae</taxon>
        <taxon>Anseriformes</taxon>
        <taxon>Anatidae</taxon>
        <taxon>Anatinae</taxon>
        <taxon>Anas</taxon>
    </lineage>
</organism>
<keyword evidence="3" id="KW-1185">Reference proteome</keyword>
<feature type="region of interest" description="Disordered" evidence="1">
    <location>
        <begin position="741"/>
        <end position="761"/>
    </location>
</feature>
<feature type="region of interest" description="Disordered" evidence="1">
    <location>
        <begin position="147"/>
        <end position="172"/>
    </location>
</feature>
<evidence type="ECO:0000313" key="3">
    <source>
        <dbReference type="Proteomes" id="UP000296049"/>
    </source>
</evidence>
<proteinExistence type="predicted"/>
<feature type="region of interest" description="Disordered" evidence="1">
    <location>
        <begin position="90"/>
        <end position="111"/>
    </location>
</feature>